<feature type="coiled-coil region" evidence="3">
    <location>
        <begin position="88"/>
        <end position="115"/>
    </location>
</feature>
<dbReference type="InterPro" id="IPR044683">
    <property type="entry name" value="LAZY"/>
</dbReference>
<keyword evidence="6" id="KW-1185">Reference proteome</keyword>
<feature type="compositionally biased region" description="Low complexity" evidence="4">
    <location>
        <begin position="24"/>
        <end position="33"/>
    </location>
</feature>
<dbReference type="PANTHER" id="PTHR34045:SF3">
    <property type="entry name" value="PROTEIN LAZY 4"/>
    <property type="match status" value="1"/>
</dbReference>
<reference evidence="5" key="1">
    <citation type="journal article" date="2013" name="Nat. Commun.">
        <title>Whole-genome sequencing of Oryza brachyantha reveals mechanisms underlying Oryza genome evolution.</title>
        <authorList>
            <person name="Chen J."/>
            <person name="Huang Q."/>
            <person name="Gao D."/>
            <person name="Wang J."/>
            <person name="Lang Y."/>
            <person name="Liu T."/>
            <person name="Li B."/>
            <person name="Bai Z."/>
            <person name="Luis Goicoechea J."/>
            <person name="Liang C."/>
            <person name="Chen C."/>
            <person name="Zhang W."/>
            <person name="Sun S."/>
            <person name="Liao Y."/>
            <person name="Zhang X."/>
            <person name="Yang L."/>
            <person name="Song C."/>
            <person name="Wang M."/>
            <person name="Shi J."/>
            <person name="Liu G."/>
            <person name="Liu J."/>
            <person name="Zhou H."/>
            <person name="Zhou W."/>
            <person name="Yu Q."/>
            <person name="An N."/>
            <person name="Chen Y."/>
            <person name="Cai Q."/>
            <person name="Wang B."/>
            <person name="Liu B."/>
            <person name="Min J."/>
            <person name="Huang Y."/>
            <person name="Wu H."/>
            <person name="Li Z."/>
            <person name="Zhang Y."/>
            <person name="Yin Y."/>
            <person name="Song W."/>
            <person name="Jiang J."/>
            <person name="Jackson S.A."/>
            <person name="Wing R.A."/>
            <person name="Wang J."/>
            <person name="Chen M."/>
        </authorList>
    </citation>
    <scope>NUCLEOTIDE SEQUENCE [LARGE SCALE GENOMIC DNA]</scope>
    <source>
        <strain evidence="5">cv. IRGC 101232</strain>
    </source>
</reference>
<dbReference type="GO" id="GO:0009630">
    <property type="term" value="P:gravitropism"/>
    <property type="evidence" value="ECO:0007669"/>
    <property type="project" value="InterPro"/>
</dbReference>
<keyword evidence="1" id="KW-0341">Growth regulation</keyword>
<evidence type="ECO:0000313" key="6">
    <source>
        <dbReference type="Proteomes" id="UP000006038"/>
    </source>
</evidence>
<evidence type="ECO:0000256" key="1">
    <source>
        <dbReference type="ARBA" id="ARBA00022604"/>
    </source>
</evidence>
<protein>
    <submittedName>
        <fullName evidence="5">Uncharacterized protein</fullName>
    </submittedName>
</protein>
<dbReference type="Proteomes" id="UP000006038">
    <property type="component" value="Chromosome 7"/>
</dbReference>
<dbReference type="OMA" id="HAKQEPR"/>
<feature type="region of interest" description="Disordered" evidence="4">
    <location>
        <begin position="24"/>
        <end position="43"/>
    </location>
</feature>
<organism evidence="5">
    <name type="scientific">Oryza brachyantha</name>
    <name type="common">malo sina</name>
    <dbReference type="NCBI Taxonomy" id="4533"/>
    <lineage>
        <taxon>Eukaryota</taxon>
        <taxon>Viridiplantae</taxon>
        <taxon>Streptophyta</taxon>
        <taxon>Embryophyta</taxon>
        <taxon>Tracheophyta</taxon>
        <taxon>Spermatophyta</taxon>
        <taxon>Magnoliopsida</taxon>
        <taxon>Liliopsida</taxon>
        <taxon>Poales</taxon>
        <taxon>Poaceae</taxon>
        <taxon>BOP clade</taxon>
        <taxon>Oryzoideae</taxon>
        <taxon>Oryzeae</taxon>
        <taxon>Oryzinae</taxon>
        <taxon>Oryza</taxon>
    </lineage>
</organism>
<dbReference type="STRING" id="4533.J3MMX9"/>
<feature type="compositionally biased region" description="Basic and acidic residues" evidence="4">
    <location>
        <begin position="34"/>
        <end position="43"/>
    </location>
</feature>
<dbReference type="Gramene" id="OB07G27610.1">
    <property type="protein sequence ID" value="OB07G27610.1"/>
    <property type="gene ID" value="OB07G27610"/>
</dbReference>
<dbReference type="AlphaFoldDB" id="J3MMX9"/>
<name>J3MMX9_ORYBR</name>
<keyword evidence="3" id="KW-0175">Coiled coil</keyword>
<dbReference type="eggNOG" id="ENOG502QSTE">
    <property type="taxonomic scope" value="Eukaryota"/>
</dbReference>
<dbReference type="GO" id="GO:0040008">
    <property type="term" value="P:regulation of growth"/>
    <property type="evidence" value="ECO:0007669"/>
    <property type="project" value="InterPro"/>
</dbReference>
<comment type="similarity">
    <text evidence="2">Belongs to the LAZY family.</text>
</comment>
<evidence type="ECO:0000256" key="3">
    <source>
        <dbReference type="SAM" id="Coils"/>
    </source>
</evidence>
<evidence type="ECO:0000256" key="2">
    <source>
        <dbReference type="ARBA" id="ARBA00024198"/>
    </source>
</evidence>
<dbReference type="PANTHER" id="PTHR34045">
    <property type="entry name" value="OS03G0406300 PROTEIN"/>
    <property type="match status" value="1"/>
</dbReference>
<evidence type="ECO:0000313" key="5">
    <source>
        <dbReference type="EnsemblPlants" id="OB07G27610.1"/>
    </source>
</evidence>
<accession>J3MMX9</accession>
<dbReference type="EnsemblPlants" id="OB07G27610.1">
    <property type="protein sequence ID" value="OB07G27610.1"/>
    <property type="gene ID" value="OB07G27610"/>
</dbReference>
<evidence type="ECO:0000256" key="4">
    <source>
        <dbReference type="SAM" id="MobiDB-lite"/>
    </source>
</evidence>
<sequence>MGIINWVQNRLNAKQDRRRNEAAAAAAVSSSARSRGESCRQEARDQEKIAGDCWPVGGAHGLLSIGTLGNESPPPAAEEAASAAQDVADFTIEEVKKLQEALNKLLRRAKSKSSSRGSTADHDDDQLLLPLDRFLNCPSSLEVDRRISLRHAAADGGQNGEFSPDTQIILSKARDLLVNTNATTTIKQKSFKFLLKKMFVCRGGFSSPSPAPSLKDPVESRIEKLFRTMLHKRMNARPSNAAAASSRKYYLEDKPRRKMQSEHLHDDEDDDSGEDIFKWDKTDSDFIVLEILHDGGPGVLIDAKENSHYFDAIIIPGQPPGTFVYVCAQLWEKKVNHSDIGVLIVSLWELAVD</sequence>
<reference evidence="5" key="2">
    <citation type="submission" date="2013-04" db="UniProtKB">
        <authorList>
            <consortium name="EnsemblPlants"/>
        </authorList>
    </citation>
    <scope>IDENTIFICATION</scope>
</reference>
<proteinExistence type="inferred from homology"/>
<dbReference type="HOGENOM" id="CLU_068790_0_0_1"/>